<sequence length="270" mass="30084">MPNYFAHLIFGGKVLQALPQPLAQQIREERAAFHLGCLGPDPLFFYRPALPNPYRREGVRMHAENAAPTFQRMAEAMRAGVPQVGSYAAGFLCHLALDSACHGYINARAAMGPIEHIPMEAELDRQLMERRGLTTQGCIYLPPIDDPAVFEAAATAFAVSGPEQLRKGYQGMQRATLFFAMGYGKRRGELVNWLFRHVPPCRGLDGVVLRREPAPGSEESSRQILRRLLGVVPETARQVCCYLDAARTDAPVPVWLYRDFNGQRFQALTS</sequence>
<proteinExistence type="predicted"/>
<comment type="caution">
    <text evidence="2">The sequence shown here is derived from an EMBL/GenBank/DDBJ whole genome shotgun (WGS) entry which is preliminary data.</text>
</comment>
<accession>A0A9D1Y9Q0</accession>
<reference evidence="2" key="2">
    <citation type="submission" date="2021-04" db="EMBL/GenBank/DDBJ databases">
        <authorList>
            <person name="Gilroy R."/>
        </authorList>
    </citation>
    <scope>NUCLEOTIDE SEQUENCE</scope>
    <source>
        <strain evidence="2">ChiBcec16_6824</strain>
    </source>
</reference>
<dbReference type="InterPro" id="IPR029002">
    <property type="entry name" value="PLPC/GPLD1"/>
</dbReference>
<evidence type="ECO:0000313" key="2">
    <source>
        <dbReference type="EMBL" id="HIY22289.1"/>
    </source>
</evidence>
<name>A0A9D1Y9Q0_9FIRM</name>
<dbReference type="Pfam" id="PF00882">
    <property type="entry name" value="Zn_dep_PLPC"/>
    <property type="match status" value="1"/>
</dbReference>
<organism evidence="2 3">
    <name type="scientific">Candidatus Flavonifractor merdigallinarum</name>
    <dbReference type="NCBI Taxonomy" id="2838589"/>
    <lineage>
        <taxon>Bacteria</taxon>
        <taxon>Bacillati</taxon>
        <taxon>Bacillota</taxon>
        <taxon>Clostridia</taxon>
        <taxon>Eubacteriales</taxon>
        <taxon>Oscillospiraceae</taxon>
        <taxon>Flavonifractor</taxon>
    </lineage>
</organism>
<feature type="domain" description="Phospholipase C/D" evidence="1">
    <location>
        <begin position="7"/>
        <end position="124"/>
    </location>
</feature>
<evidence type="ECO:0000313" key="3">
    <source>
        <dbReference type="Proteomes" id="UP000823868"/>
    </source>
</evidence>
<dbReference type="Proteomes" id="UP000823868">
    <property type="component" value="Unassembled WGS sequence"/>
</dbReference>
<protein>
    <submittedName>
        <fullName evidence="2">Zinc dependent phospholipase C family protein</fullName>
    </submittedName>
</protein>
<dbReference type="AlphaFoldDB" id="A0A9D1Y9Q0"/>
<evidence type="ECO:0000259" key="1">
    <source>
        <dbReference type="Pfam" id="PF00882"/>
    </source>
</evidence>
<gene>
    <name evidence="2" type="ORF">H9841_10385</name>
</gene>
<dbReference type="EMBL" id="DXDX01000188">
    <property type="protein sequence ID" value="HIY22289.1"/>
    <property type="molecule type" value="Genomic_DNA"/>
</dbReference>
<reference evidence="2" key="1">
    <citation type="journal article" date="2021" name="PeerJ">
        <title>Extensive microbial diversity within the chicken gut microbiome revealed by metagenomics and culture.</title>
        <authorList>
            <person name="Gilroy R."/>
            <person name="Ravi A."/>
            <person name="Getino M."/>
            <person name="Pursley I."/>
            <person name="Horton D.L."/>
            <person name="Alikhan N.F."/>
            <person name="Baker D."/>
            <person name="Gharbi K."/>
            <person name="Hall N."/>
            <person name="Watson M."/>
            <person name="Adriaenssens E.M."/>
            <person name="Foster-Nyarko E."/>
            <person name="Jarju S."/>
            <person name="Secka A."/>
            <person name="Antonio M."/>
            <person name="Oren A."/>
            <person name="Chaudhuri R.R."/>
            <person name="La Ragione R."/>
            <person name="Hildebrand F."/>
            <person name="Pallen M.J."/>
        </authorList>
    </citation>
    <scope>NUCLEOTIDE SEQUENCE</scope>
    <source>
        <strain evidence="2">ChiBcec16_6824</strain>
    </source>
</reference>